<comment type="similarity">
    <text evidence="4 5">Belongs to the kynureninase family.</text>
</comment>
<comment type="subunit">
    <text evidence="4 5">Homodimer.</text>
</comment>
<dbReference type="PANTHER" id="PTHR14084">
    <property type="entry name" value="KYNURENINASE"/>
    <property type="match status" value="1"/>
</dbReference>
<keyword evidence="3 4" id="KW-0663">Pyridoxal phosphate</keyword>
<dbReference type="PANTHER" id="PTHR14084:SF0">
    <property type="entry name" value="KYNURENINASE"/>
    <property type="match status" value="1"/>
</dbReference>
<feature type="binding site" evidence="4">
    <location>
        <begin position="161"/>
        <end position="164"/>
    </location>
    <ligand>
        <name>pyridoxal 5'-phosphate</name>
        <dbReference type="ChEBI" id="CHEBI:597326"/>
    </ligand>
</feature>
<dbReference type="SUPFAM" id="SSF53383">
    <property type="entry name" value="PLP-dependent transferases"/>
    <property type="match status" value="1"/>
</dbReference>
<organism evidence="6 7">
    <name type="scientific">Plectus sambesii</name>
    <dbReference type="NCBI Taxonomy" id="2011161"/>
    <lineage>
        <taxon>Eukaryota</taxon>
        <taxon>Metazoa</taxon>
        <taxon>Ecdysozoa</taxon>
        <taxon>Nematoda</taxon>
        <taxon>Chromadorea</taxon>
        <taxon>Plectida</taxon>
        <taxon>Plectina</taxon>
        <taxon>Plectoidea</taxon>
        <taxon>Plectidae</taxon>
        <taxon>Plectus</taxon>
    </lineage>
</organism>
<comment type="subcellular location">
    <subcellularLocation>
        <location evidence="4 5">Cytoplasm</location>
    </subcellularLocation>
</comment>
<dbReference type="InterPro" id="IPR015421">
    <property type="entry name" value="PyrdxlP-dep_Trfase_major"/>
</dbReference>
<dbReference type="InterPro" id="IPR015424">
    <property type="entry name" value="PyrdxlP-dep_Trfase"/>
</dbReference>
<dbReference type="Gene3D" id="3.90.1150.10">
    <property type="entry name" value="Aspartate Aminotransferase, domain 1"/>
    <property type="match status" value="1"/>
</dbReference>
<dbReference type="GO" id="GO:0030170">
    <property type="term" value="F:pyridoxal phosphate binding"/>
    <property type="evidence" value="ECO:0007669"/>
    <property type="project" value="UniProtKB-UniRule"/>
</dbReference>
<feature type="binding site" evidence="4">
    <location>
        <position position="246"/>
    </location>
    <ligand>
        <name>pyridoxal 5'-phosphate</name>
        <dbReference type="ChEBI" id="CHEBI:597326"/>
    </ligand>
</feature>
<dbReference type="GO" id="GO:0034354">
    <property type="term" value="P:'de novo' NAD+ biosynthetic process from L-tryptophan"/>
    <property type="evidence" value="ECO:0007669"/>
    <property type="project" value="UniProtKB-UniRule"/>
</dbReference>
<feature type="binding site" evidence="4">
    <location>
        <position position="330"/>
    </location>
    <ligand>
        <name>pyridoxal 5'-phosphate</name>
        <dbReference type="ChEBI" id="CHEBI:597326"/>
    </ligand>
</feature>
<comment type="cofactor">
    <cofactor evidence="4 5">
        <name>pyridoxal 5'-phosphate</name>
        <dbReference type="ChEBI" id="CHEBI:597326"/>
    </cofactor>
</comment>
<proteinExistence type="inferred from homology"/>
<keyword evidence="4 5" id="KW-0963">Cytoplasm</keyword>
<dbReference type="FunFam" id="3.40.640.10:FF:000031">
    <property type="entry name" value="Kynureninase"/>
    <property type="match status" value="1"/>
</dbReference>
<dbReference type="WBParaSite" id="PSAMB.scaffold390size53574.g5446.t1">
    <property type="protein sequence ID" value="PSAMB.scaffold390size53574.g5446.t1"/>
    <property type="gene ID" value="PSAMB.scaffold390size53574.g5446"/>
</dbReference>
<evidence type="ECO:0000256" key="4">
    <source>
        <dbReference type="HAMAP-Rule" id="MF_03017"/>
    </source>
</evidence>
<sequence length="463" mass="52454">MASAFNIITQVAAKSNITDLTSFELAKTLDENDELKHLRDEFFFPKMKTLPHVDFSLVDENSDAIYMCGNSLGLQPKGVKKYIDEQLEKWANMGVFGHMQEPLPWALCDEYAVDGYSKLVGAEKGEVVMMNGLTINLHLMMISFYHPTPERHKILLESKAFPSDHYAVESQIKLRGFNVEDSMVCLEPRSGETCLRTEDIVDYLKKEGKSIAMVMFSGLQYYTGQLYDMKTVTEEAQRQGCIVGWDLAHAVGNVPLKLHEWNVDFACWCTYKYTCSSAGGMAGAFVHSKHATRKDDDRLLGWWSHKFGSRFVMDNKLDLEEGAFGYRVSNPPILLVCPLMAILDVYKKTTMEALREKSLLLTGYLEYLLEYYFGRDSATRTTKAFCDLLTPKNPAERGCQLSLHFSVDMGTVFQELVKRGVACDKRLPDVIRIAPVHLYNNFSDVHRFIAALQASLKVIENGN</sequence>
<comment type="pathway">
    <text evidence="4 5">Cofactor biosynthesis; NAD(+) biosynthesis; quinolinate from L-kynurenine: step 2/3.</text>
</comment>
<reference evidence="7" key="1">
    <citation type="submission" date="2022-11" db="UniProtKB">
        <authorList>
            <consortium name="WormBaseParasite"/>
        </authorList>
    </citation>
    <scope>IDENTIFICATION</scope>
</reference>
<feature type="binding site" evidence="4">
    <location>
        <position position="217"/>
    </location>
    <ligand>
        <name>pyridoxal 5'-phosphate</name>
        <dbReference type="ChEBI" id="CHEBI:597326"/>
    </ligand>
</feature>
<dbReference type="Gene3D" id="3.40.640.10">
    <property type="entry name" value="Type I PLP-dependent aspartate aminotransferase-like (Major domain)"/>
    <property type="match status" value="1"/>
</dbReference>
<comment type="pathway">
    <text evidence="4 5">Amino-acid degradation; L-kynurenine degradation; L-alanine and anthranilate from L-kynurenine: step 1/1.</text>
</comment>
<evidence type="ECO:0000313" key="7">
    <source>
        <dbReference type="WBParaSite" id="PSAMB.scaffold390size53574.g5446.t1"/>
    </source>
</evidence>
<dbReference type="Pfam" id="PF22580">
    <property type="entry name" value="KYNU_C"/>
    <property type="match status" value="1"/>
</dbReference>
<keyword evidence="2 4" id="KW-0378">Hydrolase</keyword>
<accession>A0A914WEL8</accession>
<dbReference type="AlphaFoldDB" id="A0A914WEL8"/>
<keyword evidence="6" id="KW-1185">Reference proteome</keyword>
<evidence type="ECO:0000256" key="1">
    <source>
        <dbReference type="ARBA" id="ARBA00022642"/>
    </source>
</evidence>
<comment type="catalytic activity">
    <reaction evidence="4 5">
        <text>L-kynurenine + H2O = anthranilate + L-alanine + H(+)</text>
        <dbReference type="Rhea" id="RHEA:16813"/>
        <dbReference type="ChEBI" id="CHEBI:15377"/>
        <dbReference type="ChEBI" id="CHEBI:15378"/>
        <dbReference type="ChEBI" id="CHEBI:16567"/>
        <dbReference type="ChEBI" id="CHEBI:57959"/>
        <dbReference type="ChEBI" id="CHEBI:57972"/>
        <dbReference type="EC" id="3.7.1.3"/>
    </reaction>
</comment>
<dbReference type="NCBIfam" id="TIGR01814">
    <property type="entry name" value="kynureninase"/>
    <property type="match status" value="1"/>
</dbReference>
<comment type="catalytic activity">
    <reaction evidence="5">
        <text>3-hydroxy-L-kynurenine + H2O = 3-hydroxyanthranilate + L-alanine + H(+)</text>
        <dbReference type="Rhea" id="RHEA:25143"/>
        <dbReference type="ChEBI" id="CHEBI:15377"/>
        <dbReference type="ChEBI" id="CHEBI:15378"/>
        <dbReference type="ChEBI" id="CHEBI:36559"/>
        <dbReference type="ChEBI" id="CHEBI:57972"/>
        <dbReference type="ChEBI" id="CHEBI:58125"/>
        <dbReference type="EC" id="3.7.1.3"/>
    </reaction>
</comment>
<dbReference type="InterPro" id="IPR015422">
    <property type="entry name" value="PyrdxlP-dep_Trfase_small"/>
</dbReference>
<protein>
    <recommendedName>
        <fullName evidence="4 5">Kynureninase</fullName>
        <ecNumber evidence="4 5">3.7.1.3</ecNumber>
    </recommendedName>
    <alternativeName>
        <fullName evidence="4">L-kynurenine hydrolase</fullName>
    </alternativeName>
</protein>
<name>A0A914WEL8_9BILA</name>
<dbReference type="GO" id="GO:0005737">
    <property type="term" value="C:cytoplasm"/>
    <property type="evidence" value="ECO:0007669"/>
    <property type="project" value="UniProtKB-SubCell"/>
</dbReference>
<feature type="binding site" evidence="4">
    <location>
        <position position="249"/>
    </location>
    <ligand>
        <name>pyridoxal 5'-phosphate</name>
        <dbReference type="ChEBI" id="CHEBI:597326"/>
    </ligand>
</feature>
<evidence type="ECO:0000256" key="3">
    <source>
        <dbReference type="ARBA" id="ARBA00022898"/>
    </source>
</evidence>
<comment type="function">
    <text evidence="4 5">Catalyzes the cleavage of L-kynurenine (L-Kyn) and L-3-hydroxykynurenine (L-3OHKyn) into anthranilic acid (AA) and 3-hydroxyanthranilic acid (3-OHAA), respectively.</text>
</comment>
<evidence type="ECO:0000256" key="2">
    <source>
        <dbReference type="ARBA" id="ARBA00022801"/>
    </source>
</evidence>
<feature type="binding site" evidence="4">
    <location>
        <position position="271"/>
    </location>
    <ligand>
        <name>pyridoxal 5'-phosphate</name>
        <dbReference type="ChEBI" id="CHEBI:597326"/>
    </ligand>
</feature>
<feature type="binding site" evidence="4">
    <location>
        <position position="134"/>
    </location>
    <ligand>
        <name>pyridoxal 5'-phosphate</name>
        <dbReference type="ChEBI" id="CHEBI:597326"/>
    </ligand>
</feature>
<dbReference type="GO" id="GO:0043420">
    <property type="term" value="P:anthranilate metabolic process"/>
    <property type="evidence" value="ECO:0007669"/>
    <property type="project" value="UniProtKB-UniRule"/>
</dbReference>
<dbReference type="InterPro" id="IPR010111">
    <property type="entry name" value="Kynureninase"/>
</dbReference>
<dbReference type="HAMAP" id="MF_01970">
    <property type="entry name" value="Kynureninase"/>
    <property type="match status" value="1"/>
</dbReference>
<dbReference type="GO" id="GO:0030429">
    <property type="term" value="F:kynureninase activity"/>
    <property type="evidence" value="ECO:0007669"/>
    <property type="project" value="UniProtKB-UniRule"/>
</dbReference>
<dbReference type="GO" id="GO:0019805">
    <property type="term" value="P:quinolinate biosynthetic process"/>
    <property type="evidence" value="ECO:0007669"/>
    <property type="project" value="UniProtKB-UniRule"/>
</dbReference>
<dbReference type="EC" id="3.7.1.3" evidence="4 5"/>
<keyword evidence="1 4" id="KW-0662">Pyridine nucleotide biosynthesis</keyword>
<feature type="binding site" evidence="4">
    <location>
        <position position="133"/>
    </location>
    <ligand>
        <name>pyridoxal 5'-phosphate</name>
        <dbReference type="ChEBI" id="CHEBI:597326"/>
    </ligand>
</feature>
<evidence type="ECO:0000313" key="6">
    <source>
        <dbReference type="Proteomes" id="UP000887566"/>
    </source>
</evidence>
<dbReference type="PIRSF" id="PIRSF038800">
    <property type="entry name" value="KYNU"/>
    <property type="match status" value="1"/>
</dbReference>
<feature type="modified residue" description="N6-(pyridoxal phosphate)lysine" evidence="4">
    <location>
        <position position="272"/>
    </location>
</feature>
<feature type="binding site" evidence="4">
    <location>
        <position position="302"/>
    </location>
    <ligand>
        <name>pyridoxal 5'-phosphate</name>
        <dbReference type="ChEBI" id="CHEBI:597326"/>
    </ligand>
</feature>
<dbReference type="GO" id="GO:0097053">
    <property type="term" value="P:L-kynurenine catabolic process"/>
    <property type="evidence" value="ECO:0007669"/>
    <property type="project" value="UniProtKB-UniRule"/>
</dbReference>
<dbReference type="Proteomes" id="UP000887566">
    <property type="component" value="Unplaced"/>
</dbReference>
<evidence type="ECO:0000256" key="5">
    <source>
        <dbReference type="PIRNR" id="PIRNR038800"/>
    </source>
</evidence>
<dbReference type="GO" id="GO:0019441">
    <property type="term" value="P:L-tryptophan catabolic process to kynurenine"/>
    <property type="evidence" value="ECO:0007669"/>
    <property type="project" value="TreeGrafter"/>
</dbReference>